<evidence type="ECO:0000259" key="3">
    <source>
        <dbReference type="PROSITE" id="PS50977"/>
    </source>
</evidence>
<dbReference type="AlphaFoldDB" id="A0A0F3RTC3"/>
<dbReference type="Gene3D" id="1.10.357.10">
    <property type="entry name" value="Tetracycline Repressor, domain 2"/>
    <property type="match status" value="1"/>
</dbReference>
<evidence type="ECO:0000256" key="2">
    <source>
        <dbReference type="PROSITE-ProRule" id="PRU00335"/>
    </source>
</evidence>
<comment type="caution">
    <text evidence="4">The sequence shown here is derived from an EMBL/GenBank/DDBJ whole genome shotgun (WGS) entry which is preliminary data.</text>
</comment>
<dbReference type="Proteomes" id="UP000033491">
    <property type="component" value="Unassembled WGS sequence"/>
</dbReference>
<dbReference type="STRING" id="216463.VC81_04390"/>
<dbReference type="RefSeq" id="WP_045806950.1">
    <property type="nucleotide sequence ID" value="NZ_JZCR01000009.1"/>
</dbReference>
<dbReference type="Pfam" id="PF00440">
    <property type="entry name" value="TetR_N"/>
    <property type="match status" value="1"/>
</dbReference>
<dbReference type="PRINTS" id="PR00455">
    <property type="entry name" value="HTHTETR"/>
</dbReference>
<dbReference type="SUPFAM" id="SSF46689">
    <property type="entry name" value="Homeodomain-like"/>
    <property type="match status" value="1"/>
</dbReference>
<dbReference type="PANTHER" id="PTHR30055:SF222">
    <property type="entry name" value="REGULATORY PROTEIN"/>
    <property type="match status" value="1"/>
</dbReference>
<evidence type="ECO:0000256" key="1">
    <source>
        <dbReference type="ARBA" id="ARBA00023125"/>
    </source>
</evidence>
<dbReference type="GO" id="GO:0003677">
    <property type="term" value="F:DNA binding"/>
    <property type="evidence" value="ECO:0007669"/>
    <property type="project" value="UniProtKB-UniRule"/>
</dbReference>
<dbReference type="PROSITE" id="PS50977">
    <property type="entry name" value="HTH_TETR_2"/>
    <property type="match status" value="1"/>
</dbReference>
<sequence length="216" mass="24777">MATNQQRKQHQRQHILQVAQQLFTRDGFKATHIATIAAAADVSQVTLYKYFDSKLILGHQVVLAMVTQGYDDFQVYVDDPDLSYQEIVQKMLLGSQQITDDLHPDFYRFIVDDMQGKHGTDETMVTYQARKHHFWGAVIQRGRQAGMITDRLSDDALMMYLDMFVTYVSSPAGQQMIDVTSDDTHFQAMTEQLDHLFFYGFIGVPPTTKEETAHDN</sequence>
<dbReference type="InterPro" id="IPR009057">
    <property type="entry name" value="Homeodomain-like_sf"/>
</dbReference>
<name>A0A0F3RTC3_9LACO</name>
<dbReference type="GO" id="GO:0006355">
    <property type="term" value="P:regulation of DNA-templated transcription"/>
    <property type="evidence" value="ECO:0007669"/>
    <property type="project" value="UniProtKB-ARBA"/>
</dbReference>
<accession>A0A0F3RTC3</accession>
<organism evidence="4 5">
    <name type="scientific">Levilactobacillus spicheri</name>
    <dbReference type="NCBI Taxonomy" id="216463"/>
    <lineage>
        <taxon>Bacteria</taxon>
        <taxon>Bacillati</taxon>
        <taxon>Bacillota</taxon>
        <taxon>Bacilli</taxon>
        <taxon>Lactobacillales</taxon>
        <taxon>Lactobacillaceae</taxon>
        <taxon>Levilactobacillus</taxon>
    </lineage>
</organism>
<dbReference type="PATRIC" id="fig|216463.3.peg.2712"/>
<feature type="DNA-binding region" description="H-T-H motif" evidence="2">
    <location>
        <begin position="32"/>
        <end position="51"/>
    </location>
</feature>
<keyword evidence="1 2" id="KW-0238">DNA-binding</keyword>
<reference evidence="4 5" key="1">
    <citation type="submission" date="2015-03" db="EMBL/GenBank/DDBJ databases">
        <authorList>
            <person name="Zheng J."/>
            <person name="Ganezle M."/>
        </authorList>
    </citation>
    <scope>NUCLEOTIDE SEQUENCE [LARGE SCALE GENOMIC DNA]</scope>
    <source>
        <strain evidence="4 5">LP38</strain>
    </source>
</reference>
<gene>
    <name evidence="4" type="ORF">VC81_04390</name>
</gene>
<dbReference type="PANTHER" id="PTHR30055">
    <property type="entry name" value="HTH-TYPE TRANSCRIPTIONAL REGULATOR RUTR"/>
    <property type="match status" value="1"/>
</dbReference>
<dbReference type="InterPro" id="IPR050109">
    <property type="entry name" value="HTH-type_TetR-like_transc_reg"/>
</dbReference>
<protein>
    <recommendedName>
        <fullName evidence="3">HTH tetR-type domain-containing protein</fullName>
    </recommendedName>
</protein>
<proteinExistence type="predicted"/>
<evidence type="ECO:0000313" key="5">
    <source>
        <dbReference type="Proteomes" id="UP000033491"/>
    </source>
</evidence>
<dbReference type="OrthoDB" id="113732at2"/>
<dbReference type="InterPro" id="IPR001647">
    <property type="entry name" value="HTH_TetR"/>
</dbReference>
<feature type="domain" description="HTH tetR-type" evidence="3">
    <location>
        <begin position="9"/>
        <end position="69"/>
    </location>
</feature>
<dbReference type="EMBL" id="JZCR01000009">
    <property type="protein sequence ID" value="KJW13246.1"/>
    <property type="molecule type" value="Genomic_DNA"/>
</dbReference>
<evidence type="ECO:0000313" key="4">
    <source>
        <dbReference type="EMBL" id="KJW13246.1"/>
    </source>
</evidence>